<feature type="domain" description="Xylanolytic transcriptional activator regulatory" evidence="5">
    <location>
        <begin position="22"/>
        <end position="107"/>
    </location>
</feature>
<keyword evidence="3" id="KW-0539">Nucleus</keyword>
<dbReference type="RefSeq" id="XP_069204749.1">
    <property type="nucleotide sequence ID" value="XM_069341235.1"/>
</dbReference>
<evidence type="ECO:0000256" key="4">
    <source>
        <dbReference type="SAM" id="MobiDB-lite"/>
    </source>
</evidence>
<organism evidence="6 7">
    <name type="scientific">Neodothiora populina</name>
    <dbReference type="NCBI Taxonomy" id="2781224"/>
    <lineage>
        <taxon>Eukaryota</taxon>
        <taxon>Fungi</taxon>
        <taxon>Dikarya</taxon>
        <taxon>Ascomycota</taxon>
        <taxon>Pezizomycotina</taxon>
        <taxon>Dothideomycetes</taxon>
        <taxon>Dothideomycetidae</taxon>
        <taxon>Dothideales</taxon>
        <taxon>Dothioraceae</taxon>
        <taxon>Neodothiora</taxon>
    </lineage>
</organism>
<keyword evidence="2" id="KW-0804">Transcription</keyword>
<dbReference type="InterPro" id="IPR007219">
    <property type="entry name" value="XnlR_reg_dom"/>
</dbReference>
<dbReference type="Proteomes" id="UP001562354">
    <property type="component" value="Unassembled WGS sequence"/>
</dbReference>
<name>A0ABR3PQR3_9PEZI</name>
<evidence type="ECO:0000256" key="3">
    <source>
        <dbReference type="ARBA" id="ARBA00023242"/>
    </source>
</evidence>
<dbReference type="CDD" id="cd12148">
    <property type="entry name" value="fungal_TF_MHR"/>
    <property type="match status" value="1"/>
</dbReference>
<evidence type="ECO:0000256" key="1">
    <source>
        <dbReference type="ARBA" id="ARBA00023015"/>
    </source>
</evidence>
<evidence type="ECO:0000256" key="2">
    <source>
        <dbReference type="ARBA" id="ARBA00023163"/>
    </source>
</evidence>
<dbReference type="Pfam" id="PF04082">
    <property type="entry name" value="Fungal_trans"/>
    <property type="match status" value="1"/>
</dbReference>
<feature type="compositionally biased region" description="Basic and acidic residues" evidence="4">
    <location>
        <begin position="436"/>
        <end position="451"/>
    </location>
</feature>
<proteinExistence type="predicted"/>
<gene>
    <name evidence="6" type="ORF">AAFC00_001972</name>
</gene>
<protein>
    <recommendedName>
        <fullName evidence="5">Xylanolytic transcriptional activator regulatory domain-containing protein</fullName>
    </recommendedName>
</protein>
<sequence length="540" mass="60548">MSERLANLAISEVTTNDELLGSIEYLECVMIESVYHANLGNLRRSWMTCRRAVSIAQLMSLDRAKYRAQYSVLDAETKYYPRTTWFRIVFLDSFLCLLLGFPQAYLDHSMVFDVTLEDSPIARLEQKHCLVASRILERNNSLPDSHDYAITQSLDLELQRAARSLSSKWWSIPRFGVNSDDSSSLFWDTRRIFAQVLHYNLLNQLHLPYMLRSSSPEHRHAYSRVTCVNASREVLLRFIALRDFNKVDCSCRIVDFLALMAAITLLLAHLDGHALSINNTLAHQYQSDRAMIEEVEDNMKAVNRLNSDAHSAHSIELLGQLLALNVESDDGDPPALRSVSIYDTSTDVEPAIRTADPIVNINIPYFGVVKVARQSVRMESHQSQSNNRARGLQTQSQIVDGTNLTAPHVLPSEVSESLPGLTGLYPDSNASSTTHNYDDNTRTSEVSERARTTPMLQLETPAERSIHCLGTTADLSQDVIRYPNSQHGEDLGLAAGGEDWALQGVDLAFFDSMMKDTGKEVSWGAEWSTDRYGIGITGPD</sequence>
<dbReference type="PANTHER" id="PTHR47840">
    <property type="entry name" value="ZN(II)2CYS6 TRANSCRIPTION FACTOR (EUROFUNG)-RELATED"/>
    <property type="match status" value="1"/>
</dbReference>
<keyword evidence="7" id="KW-1185">Reference proteome</keyword>
<evidence type="ECO:0000313" key="7">
    <source>
        <dbReference type="Proteomes" id="UP001562354"/>
    </source>
</evidence>
<comment type="caution">
    <text evidence="6">The sequence shown here is derived from an EMBL/GenBank/DDBJ whole genome shotgun (WGS) entry which is preliminary data.</text>
</comment>
<accession>A0ABR3PQR3</accession>
<dbReference type="PANTHER" id="PTHR47840:SF1">
    <property type="entry name" value="ZN(II)2CYS6 TRANSCRIPTION FACTOR (EUROFUNG)"/>
    <property type="match status" value="1"/>
</dbReference>
<feature type="region of interest" description="Disordered" evidence="4">
    <location>
        <begin position="415"/>
        <end position="451"/>
    </location>
</feature>
<evidence type="ECO:0000259" key="5">
    <source>
        <dbReference type="Pfam" id="PF04082"/>
    </source>
</evidence>
<evidence type="ECO:0000313" key="6">
    <source>
        <dbReference type="EMBL" id="KAL1311901.1"/>
    </source>
</evidence>
<dbReference type="EMBL" id="JBFMKM010000001">
    <property type="protein sequence ID" value="KAL1311901.1"/>
    <property type="molecule type" value="Genomic_DNA"/>
</dbReference>
<dbReference type="GeneID" id="95975674"/>
<keyword evidence="1" id="KW-0805">Transcription regulation</keyword>
<reference evidence="6 7" key="1">
    <citation type="submission" date="2024-07" db="EMBL/GenBank/DDBJ databases">
        <title>Draft sequence of the Neodothiora populina.</title>
        <authorList>
            <person name="Drown D.D."/>
            <person name="Schuette U.S."/>
            <person name="Buechlein A.B."/>
            <person name="Rusch D.R."/>
            <person name="Winton L.W."/>
            <person name="Adams G.A."/>
        </authorList>
    </citation>
    <scope>NUCLEOTIDE SEQUENCE [LARGE SCALE GENOMIC DNA]</scope>
    <source>
        <strain evidence="6 7">CPC 39397</strain>
    </source>
</reference>